<accession>A0A9N9JRT5</accession>
<dbReference type="Proteomes" id="UP000789759">
    <property type="component" value="Unassembled WGS sequence"/>
</dbReference>
<dbReference type="EMBL" id="CAJVQA010028259">
    <property type="protein sequence ID" value="CAG8794168.1"/>
    <property type="molecule type" value="Genomic_DNA"/>
</dbReference>
<keyword evidence="2" id="KW-1185">Reference proteome</keyword>
<name>A0A9N9JRT5_9GLOM</name>
<gene>
    <name evidence="1" type="ORF">CPELLU_LOCUS17220</name>
</gene>
<reference evidence="1" key="1">
    <citation type="submission" date="2021-06" db="EMBL/GenBank/DDBJ databases">
        <authorList>
            <person name="Kallberg Y."/>
            <person name="Tangrot J."/>
            <person name="Rosling A."/>
        </authorList>
    </citation>
    <scope>NUCLEOTIDE SEQUENCE</scope>
    <source>
        <strain evidence="1">FL966</strain>
    </source>
</reference>
<comment type="caution">
    <text evidence="1">The sequence shown here is derived from an EMBL/GenBank/DDBJ whole genome shotgun (WGS) entry which is preliminary data.</text>
</comment>
<evidence type="ECO:0000313" key="2">
    <source>
        <dbReference type="Proteomes" id="UP000789759"/>
    </source>
</evidence>
<evidence type="ECO:0000313" key="1">
    <source>
        <dbReference type="EMBL" id="CAG8794168.1"/>
    </source>
</evidence>
<protein>
    <submittedName>
        <fullName evidence="1">12401_t:CDS:1</fullName>
    </submittedName>
</protein>
<organism evidence="1 2">
    <name type="scientific">Cetraspora pellucida</name>
    <dbReference type="NCBI Taxonomy" id="1433469"/>
    <lineage>
        <taxon>Eukaryota</taxon>
        <taxon>Fungi</taxon>
        <taxon>Fungi incertae sedis</taxon>
        <taxon>Mucoromycota</taxon>
        <taxon>Glomeromycotina</taxon>
        <taxon>Glomeromycetes</taxon>
        <taxon>Diversisporales</taxon>
        <taxon>Gigasporaceae</taxon>
        <taxon>Cetraspora</taxon>
    </lineage>
</organism>
<feature type="non-terminal residue" evidence="1">
    <location>
        <position position="95"/>
    </location>
</feature>
<dbReference type="AlphaFoldDB" id="A0A9N9JRT5"/>
<sequence length="95" mass="10891">MIQDNTNFLQLRSNLDSDLLSIKGRNNKDESLIYEMKNLKELVITYFLNEYAKFSALVELSNEFIEEALASTTGLNNDNSQAFHFIINALLTLIE</sequence>
<proteinExistence type="predicted"/>